<comment type="caution">
    <text evidence="1">The sequence shown here is derived from an EMBL/GenBank/DDBJ whole genome shotgun (WGS) entry which is preliminary data.</text>
</comment>
<name>A0A8I2C0H2_BRAEL</name>
<reference evidence="1" key="1">
    <citation type="submission" date="2021-02" db="EMBL/GenBank/DDBJ databases">
        <title>Genomic Encyclopedia of Type Strains, Phase IV (KMG-V): Genome sequencing to study the core and pangenomes of soil and plant-associated prokaryotes.</title>
        <authorList>
            <person name="Whitman W."/>
        </authorList>
    </citation>
    <scope>NUCLEOTIDE SEQUENCE</scope>
    <source>
        <strain evidence="1">USDA 406</strain>
    </source>
</reference>
<evidence type="ECO:0000313" key="1">
    <source>
        <dbReference type="EMBL" id="MBP1290259.1"/>
    </source>
</evidence>
<gene>
    <name evidence="1" type="ORF">JOH49_000012</name>
</gene>
<dbReference type="EMBL" id="JAFICZ010000001">
    <property type="protein sequence ID" value="MBP1290259.1"/>
    <property type="molecule type" value="Genomic_DNA"/>
</dbReference>
<dbReference type="Proteomes" id="UP000673383">
    <property type="component" value="Unassembled WGS sequence"/>
</dbReference>
<protein>
    <submittedName>
        <fullName evidence="1">Uncharacterized protein</fullName>
    </submittedName>
</protein>
<organism evidence="1 2">
    <name type="scientific">Bradyrhizobium elkanii</name>
    <dbReference type="NCBI Taxonomy" id="29448"/>
    <lineage>
        <taxon>Bacteria</taxon>
        <taxon>Pseudomonadati</taxon>
        <taxon>Pseudomonadota</taxon>
        <taxon>Alphaproteobacteria</taxon>
        <taxon>Hyphomicrobiales</taxon>
        <taxon>Nitrobacteraceae</taxon>
        <taxon>Bradyrhizobium</taxon>
    </lineage>
</organism>
<accession>A0A8I2C0H2</accession>
<dbReference type="RefSeq" id="WP_259194108.1">
    <property type="nucleotide sequence ID" value="NZ_JAFICZ010000001.1"/>
</dbReference>
<dbReference type="AlphaFoldDB" id="A0A8I2C0H2"/>
<evidence type="ECO:0000313" key="2">
    <source>
        <dbReference type="Proteomes" id="UP000673383"/>
    </source>
</evidence>
<sequence>MSARKTPDSLTLLAASSSNLRIDNLGFHLVFLDPNYAFIVNS</sequence>
<proteinExistence type="predicted"/>